<name>A0A0W0EZ74_MONRR</name>
<evidence type="ECO:0000313" key="2">
    <source>
        <dbReference type="Proteomes" id="UP000054988"/>
    </source>
</evidence>
<sequence length="27" mass="2865">MAIYMPCDSSLSVGIFSLIGPIHKATL</sequence>
<dbReference type="EMBL" id="LATX01002434">
    <property type="protein sequence ID" value="KTB29363.1"/>
    <property type="molecule type" value="Genomic_DNA"/>
</dbReference>
<gene>
    <name evidence="1" type="ORF">WG66_18064</name>
</gene>
<dbReference type="Proteomes" id="UP000054988">
    <property type="component" value="Unassembled WGS sequence"/>
</dbReference>
<accession>A0A0W0EZ74</accession>
<reference evidence="1 2" key="1">
    <citation type="submission" date="2015-12" db="EMBL/GenBank/DDBJ databases">
        <title>Draft genome sequence of Moniliophthora roreri, the causal agent of frosty pod rot of cacao.</title>
        <authorList>
            <person name="Aime M.C."/>
            <person name="Diaz-Valderrama J.R."/>
            <person name="Kijpornyongpan T."/>
            <person name="Phillips-Mora W."/>
        </authorList>
    </citation>
    <scope>NUCLEOTIDE SEQUENCE [LARGE SCALE GENOMIC DNA]</scope>
    <source>
        <strain evidence="1 2">MCA 2952</strain>
    </source>
</reference>
<dbReference type="AlphaFoldDB" id="A0A0W0EZ74"/>
<evidence type="ECO:0000313" key="1">
    <source>
        <dbReference type="EMBL" id="KTB29363.1"/>
    </source>
</evidence>
<comment type="caution">
    <text evidence="1">The sequence shown here is derived from an EMBL/GenBank/DDBJ whole genome shotgun (WGS) entry which is preliminary data.</text>
</comment>
<organism evidence="1 2">
    <name type="scientific">Moniliophthora roreri</name>
    <name type="common">Frosty pod rot fungus</name>
    <name type="synonym">Monilia roreri</name>
    <dbReference type="NCBI Taxonomy" id="221103"/>
    <lineage>
        <taxon>Eukaryota</taxon>
        <taxon>Fungi</taxon>
        <taxon>Dikarya</taxon>
        <taxon>Basidiomycota</taxon>
        <taxon>Agaricomycotina</taxon>
        <taxon>Agaricomycetes</taxon>
        <taxon>Agaricomycetidae</taxon>
        <taxon>Agaricales</taxon>
        <taxon>Marasmiineae</taxon>
        <taxon>Marasmiaceae</taxon>
        <taxon>Moniliophthora</taxon>
    </lineage>
</organism>
<protein>
    <submittedName>
        <fullName evidence="1">Uncharacterized protein</fullName>
    </submittedName>
</protein>
<proteinExistence type="predicted"/>